<reference evidence="3 4" key="1">
    <citation type="submission" date="2017-11" db="EMBL/GenBank/DDBJ databases">
        <authorList>
            <person name="Duchaud E."/>
        </authorList>
    </citation>
    <scope>NUCLEOTIDE SEQUENCE [LARGE SCALE GENOMIC DNA]</scope>
    <source>
        <strain evidence="3 4">TNO010</strain>
    </source>
</reference>
<gene>
    <name evidence="3" type="ORF">TNO010_310058</name>
</gene>
<protein>
    <submittedName>
        <fullName evidence="3">Cytochrome C biogenesis protein</fullName>
    </submittedName>
</protein>
<evidence type="ECO:0000259" key="2">
    <source>
        <dbReference type="Pfam" id="PF11412"/>
    </source>
</evidence>
<evidence type="ECO:0000313" key="3">
    <source>
        <dbReference type="EMBL" id="SOU89202.1"/>
    </source>
</evidence>
<name>A0A2I2M9H8_9FLAO</name>
<dbReference type="Proteomes" id="UP000490060">
    <property type="component" value="Unassembled WGS sequence"/>
</dbReference>
<dbReference type="AlphaFoldDB" id="A0A2I2M9H8"/>
<organism evidence="3 4">
    <name type="scientific">Tenacibaculum finnmarkense genomovar ulcerans</name>
    <dbReference type="NCBI Taxonomy" id="2781388"/>
    <lineage>
        <taxon>Bacteria</taxon>
        <taxon>Pseudomonadati</taxon>
        <taxon>Bacteroidota</taxon>
        <taxon>Flavobacteriia</taxon>
        <taxon>Flavobacteriales</taxon>
        <taxon>Flavobacteriaceae</taxon>
        <taxon>Tenacibaculum</taxon>
        <taxon>Tenacibaculum finnmarkense</taxon>
    </lineage>
</organism>
<dbReference type="Gene3D" id="2.60.40.1250">
    <property type="entry name" value="Thiol:disulfide interchange protein DsbD, N-terminal domain"/>
    <property type="match status" value="1"/>
</dbReference>
<dbReference type="Pfam" id="PF11412">
    <property type="entry name" value="DsbD_N"/>
    <property type="match status" value="1"/>
</dbReference>
<feature type="chain" id="PRO_5014153203" evidence="1">
    <location>
        <begin position="19"/>
        <end position="148"/>
    </location>
</feature>
<keyword evidence="1" id="KW-0732">Signal</keyword>
<proteinExistence type="predicted"/>
<accession>A0A2I2M9H8</accession>
<feature type="signal peptide" evidence="1">
    <location>
        <begin position="1"/>
        <end position="18"/>
    </location>
</feature>
<evidence type="ECO:0000313" key="4">
    <source>
        <dbReference type="Proteomes" id="UP000490060"/>
    </source>
</evidence>
<dbReference type="RefSeq" id="WP_172505556.1">
    <property type="nucleotide sequence ID" value="NZ_JAJHTM010000004.1"/>
</dbReference>
<feature type="domain" description="Thiol:disulfide interchange protein DsbD N-terminal" evidence="2">
    <location>
        <begin position="34"/>
        <end position="143"/>
    </location>
</feature>
<dbReference type="InterPro" id="IPR036929">
    <property type="entry name" value="DsbDN_sf"/>
</dbReference>
<sequence>MSKLLTALSFLLSFVSYGQLDNPIKWTTSVEKISEKESELIVTATLDEEWHIYSQKIASGGPIPTLFSFTGDQRYLKQGVTKEGAGQVIDDEIFEMRIKYFDNTAVFTQRIRLKTNEKFVIKGTVEYMVCSNETCFPPEEVTLSFKIN</sequence>
<dbReference type="InterPro" id="IPR028250">
    <property type="entry name" value="DsbDN"/>
</dbReference>
<evidence type="ECO:0000256" key="1">
    <source>
        <dbReference type="SAM" id="SignalP"/>
    </source>
</evidence>
<dbReference type="EMBL" id="OENE01000025">
    <property type="protein sequence ID" value="SOU89202.1"/>
    <property type="molecule type" value="Genomic_DNA"/>
</dbReference>